<dbReference type="SUPFAM" id="SSF52540">
    <property type="entry name" value="P-loop containing nucleoside triphosphate hydrolases"/>
    <property type="match status" value="1"/>
</dbReference>
<feature type="non-terminal residue" evidence="7">
    <location>
        <position position="281"/>
    </location>
</feature>
<dbReference type="GO" id="GO:0005524">
    <property type="term" value="F:ATP binding"/>
    <property type="evidence" value="ECO:0007669"/>
    <property type="project" value="UniProtKB-KW"/>
</dbReference>
<evidence type="ECO:0000313" key="7">
    <source>
        <dbReference type="EMBL" id="GBO29069.1"/>
    </source>
</evidence>
<proteinExistence type="predicted"/>
<evidence type="ECO:0000256" key="3">
    <source>
        <dbReference type="ARBA" id="ARBA00022741"/>
    </source>
</evidence>
<keyword evidence="2 7" id="KW-0808">Transferase</keyword>
<accession>A0A4Y2VVA7</accession>
<dbReference type="Pfam" id="PF05127">
    <property type="entry name" value="NAT10_TcmA_helicase"/>
    <property type="match status" value="1"/>
</dbReference>
<comment type="subcellular location">
    <subcellularLocation>
        <location evidence="1">Nucleus</location>
    </subcellularLocation>
</comment>
<protein>
    <submittedName>
        <fullName evidence="7">RNA cytidine acetyltransferase</fullName>
    </submittedName>
</protein>
<evidence type="ECO:0000256" key="5">
    <source>
        <dbReference type="ARBA" id="ARBA00023315"/>
    </source>
</evidence>
<evidence type="ECO:0000259" key="6">
    <source>
        <dbReference type="Pfam" id="PF05127"/>
    </source>
</evidence>
<dbReference type="InterPro" id="IPR007807">
    <property type="entry name" value="TcmA/NAT10_helicase"/>
</dbReference>
<dbReference type="Gene3D" id="3.40.50.300">
    <property type="entry name" value="P-loop containing nucleotide triphosphate hydrolases"/>
    <property type="match status" value="1"/>
</dbReference>
<dbReference type="GO" id="GO:0000049">
    <property type="term" value="F:tRNA binding"/>
    <property type="evidence" value="ECO:0007669"/>
    <property type="project" value="TreeGrafter"/>
</dbReference>
<evidence type="ECO:0000256" key="2">
    <source>
        <dbReference type="ARBA" id="ARBA00022679"/>
    </source>
</evidence>
<evidence type="ECO:0000256" key="4">
    <source>
        <dbReference type="ARBA" id="ARBA00022840"/>
    </source>
</evidence>
<organism evidence="7 8">
    <name type="scientific">Araneus ventricosus</name>
    <name type="common">Orbweaver spider</name>
    <name type="synonym">Epeira ventricosa</name>
    <dbReference type="NCBI Taxonomy" id="182803"/>
    <lineage>
        <taxon>Eukaryota</taxon>
        <taxon>Metazoa</taxon>
        <taxon>Ecdysozoa</taxon>
        <taxon>Arthropoda</taxon>
        <taxon>Chelicerata</taxon>
        <taxon>Arachnida</taxon>
        <taxon>Araneae</taxon>
        <taxon>Araneomorphae</taxon>
        <taxon>Entelegynae</taxon>
        <taxon>Araneoidea</taxon>
        <taxon>Araneidae</taxon>
        <taxon>Araneus</taxon>
    </lineage>
</organism>
<name>A0A4Y2VVA7_ARAVE</name>
<evidence type="ECO:0000256" key="1">
    <source>
        <dbReference type="ARBA" id="ARBA00004123"/>
    </source>
</evidence>
<dbReference type="GO" id="GO:0030686">
    <property type="term" value="C:90S preribosome"/>
    <property type="evidence" value="ECO:0007669"/>
    <property type="project" value="TreeGrafter"/>
</dbReference>
<dbReference type="GO" id="GO:0005730">
    <property type="term" value="C:nucleolus"/>
    <property type="evidence" value="ECO:0007669"/>
    <property type="project" value="TreeGrafter"/>
</dbReference>
<evidence type="ECO:0000313" key="8">
    <source>
        <dbReference type="Proteomes" id="UP000499080"/>
    </source>
</evidence>
<dbReference type="GO" id="GO:1990883">
    <property type="term" value="F:18S rRNA cytidine N-acetyltransferase activity"/>
    <property type="evidence" value="ECO:0007669"/>
    <property type="project" value="TreeGrafter"/>
</dbReference>
<dbReference type="GO" id="GO:1904812">
    <property type="term" value="P:rRNA acetylation involved in maturation of SSU-rRNA"/>
    <property type="evidence" value="ECO:0007669"/>
    <property type="project" value="TreeGrafter"/>
</dbReference>
<dbReference type="EMBL" id="BGPR01052201">
    <property type="protein sequence ID" value="GBO29069.1"/>
    <property type="molecule type" value="Genomic_DNA"/>
</dbReference>
<dbReference type="AlphaFoldDB" id="A0A4Y2VVA7"/>
<keyword evidence="4" id="KW-0067">ATP-binding</keyword>
<dbReference type="InterPro" id="IPR032672">
    <property type="entry name" value="TmcA/NAT10/Kre33"/>
</dbReference>
<dbReference type="PANTHER" id="PTHR10925">
    <property type="entry name" value="N-ACETYLTRANSFERASE 10"/>
    <property type="match status" value="1"/>
</dbReference>
<keyword evidence="3" id="KW-0547">Nucleotide-binding</keyword>
<dbReference type="OrthoDB" id="10067491at2759"/>
<gene>
    <name evidence="7" type="primary">NAT10_4</name>
    <name evidence="7" type="ORF">AVEN_237554_1</name>
</gene>
<feature type="domain" description="TcmA/NAT10 helicase" evidence="6">
    <location>
        <begin position="149"/>
        <end position="281"/>
    </location>
</feature>
<reference evidence="7 8" key="1">
    <citation type="journal article" date="2019" name="Sci. Rep.">
        <title>Orb-weaving spider Araneus ventricosus genome elucidates the spidroin gene catalogue.</title>
        <authorList>
            <person name="Kono N."/>
            <person name="Nakamura H."/>
            <person name="Ohtoshi R."/>
            <person name="Moran D.A.P."/>
            <person name="Shinohara A."/>
            <person name="Yoshida Y."/>
            <person name="Fujiwara M."/>
            <person name="Mori M."/>
            <person name="Tomita M."/>
            <person name="Arakawa K."/>
        </authorList>
    </citation>
    <scope>NUCLEOTIDE SEQUENCE [LARGE SCALE GENOMIC DNA]</scope>
</reference>
<dbReference type="InterPro" id="IPR027417">
    <property type="entry name" value="P-loop_NTPase"/>
</dbReference>
<keyword evidence="5" id="KW-0012">Acyltransferase</keyword>
<keyword evidence="8" id="KW-1185">Reference proteome</keyword>
<comment type="caution">
    <text evidence="7">The sequence shown here is derived from an EMBL/GenBank/DDBJ whole genome shotgun (WGS) entry which is preliminary data.</text>
</comment>
<dbReference type="PANTHER" id="PTHR10925:SF5">
    <property type="entry name" value="RNA CYTIDINE ACETYLTRANSFERASE"/>
    <property type="match status" value="1"/>
</dbReference>
<sequence>MSCELRTNKTCDLHSSTSNGWYPKKAQEIMKKDVHARYRTEAHQHIVCRFNERFILSLTKCSNCLFLDDQLNILPIQSNALSIKPVPAKSWDAQKTPEEQKLLDLKASLDGSQPMHVLVKKCRTLNQAEAVMKFIDSLSEKNLRSTVTLTSGRGRGKSAALGLAVAAAIAFKYPNIAVTSPHPENLKTFFQFLLEGLDALGYEKATDYEEVRSTNPEFNKAIIQVNVMRKIRQRVRYIQPSSTKLDNVELLVIDEAAAIPLPFVKDLMGPYLIFLASTING</sequence>
<dbReference type="Proteomes" id="UP000499080">
    <property type="component" value="Unassembled WGS sequence"/>
</dbReference>